<feature type="non-terminal residue" evidence="1">
    <location>
        <position position="37"/>
    </location>
</feature>
<dbReference type="InterPro" id="IPR004158">
    <property type="entry name" value="DUF247_pln"/>
</dbReference>
<accession>A0A2K3KN20</accession>
<comment type="caution">
    <text evidence="1">The sequence shown here is derived from an EMBL/GenBank/DDBJ whole genome shotgun (WGS) entry which is preliminary data.</text>
</comment>
<name>A0A2K3KN20_TRIPR</name>
<gene>
    <name evidence="1" type="ORF">L195_g063645</name>
</gene>
<sequence>MDSLIDHPEDVRKLRSEGILLNYLGSDKEVAKLFNII</sequence>
<dbReference type="Proteomes" id="UP000236291">
    <property type="component" value="Unassembled WGS sequence"/>
</dbReference>
<dbReference type="Pfam" id="PF03140">
    <property type="entry name" value="DUF247"/>
    <property type="match status" value="1"/>
</dbReference>
<evidence type="ECO:0000313" key="2">
    <source>
        <dbReference type="Proteomes" id="UP000236291"/>
    </source>
</evidence>
<dbReference type="EMBL" id="ASHM01215126">
    <property type="protein sequence ID" value="PNX67704.1"/>
    <property type="molecule type" value="Genomic_DNA"/>
</dbReference>
<evidence type="ECO:0000313" key="1">
    <source>
        <dbReference type="EMBL" id="PNX67704.1"/>
    </source>
</evidence>
<proteinExistence type="predicted"/>
<organism evidence="1 2">
    <name type="scientific">Trifolium pratense</name>
    <name type="common">Red clover</name>
    <dbReference type="NCBI Taxonomy" id="57577"/>
    <lineage>
        <taxon>Eukaryota</taxon>
        <taxon>Viridiplantae</taxon>
        <taxon>Streptophyta</taxon>
        <taxon>Embryophyta</taxon>
        <taxon>Tracheophyta</taxon>
        <taxon>Spermatophyta</taxon>
        <taxon>Magnoliopsida</taxon>
        <taxon>eudicotyledons</taxon>
        <taxon>Gunneridae</taxon>
        <taxon>Pentapetalae</taxon>
        <taxon>rosids</taxon>
        <taxon>fabids</taxon>
        <taxon>Fabales</taxon>
        <taxon>Fabaceae</taxon>
        <taxon>Papilionoideae</taxon>
        <taxon>50 kb inversion clade</taxon>
        <taxon>NPAAA clade</taxon>
        <taxon>Hologalegina</taxon>
        <taxon>IRL clade</taxon>
        <taxon>Trifolieae</taxon>
        <taxon>Trifolium</taxon>
    </lineage>
</organism>
<reference evidence="1 2" key="1">
    <citation type="journal article" date="2014" name="Am. J. Bot.">
        <title>Genome assembly and annotation for red clover (Trifolium pratense; Fabaceae).</title>
        <authorList>
            <person name="Istvanek J."/>
            <person name="Jaros M."/>
            <person name="Krenek A."/>
            <person name="Repkova J."/>
        </authorList>
    </citation>
    <scope>NUCLEOTIDE SEQUENCE [LARGE SCALE GENOMIC DNA]</scope>
    <source>
        <strain evidence="2">cv. Tatra</strain>
        <tissue evidence="1">Young leaves</tissue>
    </source>
</reference>
<protein>
    <submittedName>
        <fullName evidence="1">Uncharacterized protein</fullName>
    </submittedName>
</protein>
<reference evidence="1 2" key="2">
    <citation type="journal article" date="2017" name="Front. Plant Sci.">
        <title>Gene Classification and Mining of Molecular Markers Useful in Red Clover (Trifolium pratense) Breeding.</title>
        <authorList>
            <person name="Istvanek J."/>
            <person name="Dluhosova J."/>
            <person name="Dluhos P."/>
            <person name="Patkova L."/>
            <person name="Nedelnik J."/>
            <person name="Repkova J."/>
        </authorList>
    </citation>
    <scope>NUCLEOTIDE SEQUENCE [LARGE SCALE GENOMIC DNA]</scope>
    <source>
        <strain evidence="2">cv. Tatra</strain>
        <tissue evidence="1">Young leaves</tissue>
    </source>
</reference>
<dbReference type="AlphaFoldDB" id="A0A2K3KN20"/>